<gene>
    <name evidence="2" type="ORF">VHA_002284</name>
</gene>
<keyword evidence="1" id="KW-0472">Membrane</keyword>
<protein>
    <submittedName>
        <fullName evidence="2">Uncharacterized protein</fullName>
    </submittedName>
</protein>
<dbReference type="eggNOG" id="ENOG502ZIEJ">
    <property type="taxonomic scope" value="Bacteria"/>
</dbReference>
<comment type="caution">
    <text evidence="2">The sequence shown here is derived from an EMBL/GenBank/DDBJ whole genome shotgun (WGS) entry which is preliminary data.</text>
</comment>
<sequence length="75" mass="8218">MKVMIKRWSKEATEALFGVIVFSLLFMLGLVTLGISLLAGIAAIILAKWQQRQMVSDIANPQEKKTEAESIAVAV</sequence>
<keyword evidence="3" id="KW-1185">Reference proteome</keyword>
<reference evidence="2 3" key="1">
    <citation type="submission" date="2009-10" db="EMBL/GenBank/DDBJ databases">
        <authorList>
            <consortium name="Los Alamos National Laboratory (LANL)"/>
            <consortium name="National Microbial Pathogen Data Resource (NMPDR)"/>
            <person name="Saunders E.H."/>
            <person name="Munk A.C."/>
            <person name="Tapia R."/>
            <person name="Green L."/>
            <person name="Rogers Y."/>
            <person name="Detter J.C."/>
            <person name="Bruce D."/>
            <person name="Brettin T.S."/>
            <person name="Colwell R.R."/>
            <person name="Huq A."/>
            <person name="Grim C.J."/>
            <person name="Hasan N.A."/>
            <person name="Bartels D."/>
            <person name="Vonstein V."/>
        </authorList>
    </citation>
    <scope>NUCLEOTIDE SEQUENCE [LARGE SCALE GENOMIC DNA]</scope>
    <source>
        <strain evidence="2 3">CIP 101886</strain>
    </source>
</reference>
<evidence type="ECO:0000256" key="1">
    <source>
        <dbReference type="SAM" id="Phobius"/>
    </source>
</evidence>
<name>D0I8U7_GRIHO</name>
<feature type="transmembrane region" description="Helical" evidence="1">
    <location>
        <begin position="20"/>
        <end position="46"/>
    </location>
</feature>
<evidence type="ECO:0000313" key="3">
    <source>
        <dbReference type="Proteomes" id="UP000003604"/>
    </source>
</evidence>
<proteinExistence type="predicted"/>
<dbReference type="AlphaFoldDB" id="D0I8U7"/>
<dbReference type="Proteomes" id="UP000003604">
    <property type="component" value="Unassembled WGS sequence"/>
</dbReference>
<keyword evidence="1" id="KW-0812">Transmembrane</keyword>
<evidence type="ECO:0000313" key="2">
    <source>
        <dbReference type="EMBL" id="EEY71862.1"/>
    </source>
</evidence>
<dbReference type="EMBL" id="ADAQ01000012">
    <property type="protein sequence ID" value="EEY71862.1"/>
    <property type="molecule type" value="Genomic_DNA"/>
</dbReference>
<accession>D0I8U7</accession>
<organism evidence="2 3">
    <name type="scientific">Grimontia hollisae CIP 101886</name>
    <dbReference type="NCBI Taxonomy" id="675812"/>
    <lineage>
        <taxon>Bacteria</taxon>
        <taxon>Pseudomonadati</taxon>
        <taxon>Pseudomonadota</taxon>
        <taxon>Gammaproteobacteria</taxon>
        <taxon>Vibrionales</taxon>
        <taxon>Vibrionaceae</taxon>
        <taxon>Grimontia</taxon>
    </lineage>
</organism>
<keyword evidence="1" id="KW-1133">Transmembrane helix</keyword>